<evidence type="ECO:0000256" key="2">
    <source>
        <dbReference type="ARBA" id="ARBA00023004"/>
    </source>
</evidence>
<evidence type="ECO:0000256" key="1">
    <source>
        <dbReference type="ARBA" id="ARBA00022723"/>
    </source>
</evidence>
<dbReference type="SUPFAM" id="SSF54862">
    <property type="entry name" value="4Fe-4S ferredoxins"/>
    <property type="match status" value="1"/>
</dbReference>
<accession>A0AA41ULZ2</accession>
<feature type="domain" description="4Fe-4S ferredoxin-type" evidence="4">
    <location>
        <begin position="321"/>
        <end position="350"/>
    </location>
</feature>
<comment type="caution">
    <text evidence="5">The sequence shown here is derived from an EMBL/GenBank/DDBJ whole genome shotgun (WGS) entry which is preliminary data.</text>
</comment>
<dbReference type="GO" id="GO:0051536">
    <property type="term" value="F:iron-sulfur cluster binding"/>
    <property type="evidence" value="ECO:0007669"/>
    <property type="project" value="UniProtKB-KW"/>
</dbReference>
<dbReference type="GO" id="GO:0046872">
    <property type="term" value="F:metal ion binding"/>
    <property type="evidence" value="ECO:0007669"/>
    <property type="project" value="UniProtKB-KW"/>
</dbReference>
<evidence type="ECO:0000313" key="5">
    <source>
        <dbReference type="EMBL" id="MCJ8502066.1"/>
    </source>
</evidence>
<dbReference type="Gene3D" id="3.30.70.3270">
    <property type="match status" value="1"/>
</dbReference>
<dbReference type="Pfam" id="PF12838">
    <property type="entry name" value="Fer4_7"/>
    <property type="match status" value="1"/>
</dbReference>
<dbReference type="RefSeq" id="WP_246911926.1">
    <property type="nucleotide sequence ID" value="NZ_JALJRB010000020.1"/>
</dbReference>
<dbReference type="InterPro" id="IPR017896">
    <property type="entry name" value="4Fe4S_Fe-S-bd"/>
</dbReference>
<keyword evidence="3" id="KW-0411">Iron-sulfur</keyword>
<dbReference type="InterPro" id="IPR017900">
    <property type="entry name" value="4Fe4S_Fe_S_CS"/>
</dbReference>
<keyword evidence="2" id="KW-0408">Iron</keyword>
<reference evidence="5" key="1">
    <citation type="submission" date="2022-04" db="EMBL/GenBank/DDBJ databases">
        <title>Desulfatitalea alkaliphila sp. nov., a novel anaerobic sulfate-reducing bacterium isolated from terrestrial mud volcano, Taman Peninsula, Russia.</title>
        <authorList>
            <person name="Khomyakova M.A."/>
            <person name="Merkel A.Y."/>
            <person name="Slobodkin A.I."/>
        </authorList>
    </citation>
    <scope>NUCLEOTIDE SEQUENCE</scope>
    <source>
        <strain evidence="5">M08but</strain>
    </source>
</reference>
<dbReference type="PROSITE" id="PS51379">
    <property type="entry name" value="4FE4S_FER_2"/>
    <property type="match status" value="2"/>
</dbReference>
<name>A0AA41ULZ2_9BACT</name>
<keyword evidence="6" id="KW-1185">Reference proteome</keyword>
<evidence type="ECO:0000313" key="6">
    <source>
        <dbReference type="Proteomes" id="UP001165427"/>
    </source>
</evidence>
<proteinExistence type="predicted"/>
<protein>
    <submittedName>
        <fullName evidence="5">4Fe-4S binding protein</fullName>
    </submittedName>
</protein>
<dbReference type="Proteomes" id="UP001165427">
    <property type="component" value="Unassembled WGS sequence"/>
</dbReference>
<evidence type="ECO:0000256" key="3">
    <source>
        <dbReference type="ARBA" id="ARBA00023014"/>
    </source>
</evidence>
<organism evidence="5 6">
    <name type="scientific">Desulfatitalea alkaliphila</name>
    <dbReference type="NCBI Taxonomy" id="2929485"/>
    <lineage>
        <taxon>Bacteria</taxon>
        <taxon>Pseudomonadati</taxon>
        <taxon>Thermodesulfobacteriota</taxon>
        <taxon>Desulfobacteria</taxon>
        <taxon>Desulfobacterales</taxon>
        <taxon>Desulfosarcinaceae</taxon>
        <taxon>Desulfatitalea</taxon>
    </lineage>
</organism>
<gene>
    <name evidence="5" type="ORF">MRX98_15895</name>
</gene>
<feature type="domain" description="4Fe-4S ferredoxin-type" evidence="4">
    <location>
        <begin position="283"/>
        <end position="312"/>
    </location>
</feature>
<dbReference type="EMBL" id="JALJRB010000020">
    <property type="protein sequence ID" value="MCJ8502066.1"/>
    <property type="molecule type" value="Genomic_DNA"/>
</dbReference>
<sequence>MAHLVSNAGYHDLVRRLNRFPQGAPPSDTLFPILKMLFSEKEAGWVSRLPIRVFSAEQAAKRWSIAPSAARRRLDDLCRRGLVVDFAYPDGFRYCLPPPMAGFFEFSMMRLRSDLDQKALAELLYHYINVEHDFAAALFARGEIQLGRIFTKEALLDDPLQLTVLDFERASHVIRTAGAIALGICYCRHKMGHLGTACDAPLELCLTFNHAAAFLIRHGHARPIESVEALDVLQRANAHHLVQFGENVRREVNFICNCCKCCCEAMQAARRFALMHPVHAAPFVPRVAPDLCSGCGLCATHCPVEAIAPAAPAPDQPVRAGTARVDVQRCLGCGVCAGVCPNGAITMVEGPPRVLTPRDTAHRTVLMAIERGTLPHILLNNASIPGHRLLAVILDVIFRLPPVQQLLAAHQLQSRYLEWLIDRLRWQPRLY</sequence>
<dbReference type="AlphaFoldDB" id="A0AA41ULZ2"/>
<dbReference type="PROSITE" id="PS00198">
    <property type="entry name" value="4FE4S_FER_1"/>
    <property type="match status" value="1"/>
</dbReference>
<evidence type="ECO:0000259" key="4">
    <source>
        <dbReference type="PROSITE" id="PS51379"/>
    </source>
</evidence>
<keyword evidence="1" id="KW-0479">Metal-binding</keyword>